<dbReference type="EMBL" id="ML978973">
    <property type="protein sequence ID" value="KAF1927122.1"/>
    <property type="molecule type" value="Genomic_DNA"/>
</dbReference>
<dbReference type="RefSeq" id="XP_033447374.1">
    <property type="nucleotide sequence ID" value="XM_033587901.1"/>
</dbReference>
<sequence>MNSKPSSVIVNEEGGQRALRTTLIAGNGLCTAHSMNPCTKKDTPTKATNCIYEAQAMRVDGWWIDRRWVHRLAIGHKDRGGGVSRETLKKRAPTTLLRLLTRTASALFTNDRIALDKPPSCRSSQERSLSTFPRLEHADDAFVTRTRFRAHARLSPPLDARPLPDLRQHAERGGYRYRPSWTRNTIHTIAED</sequence>
<dbReference type="Proteomes" id="UP000800082">
    <property type="component" value="Unassembled WGS sequence"/>
</dbReference>
<organism evidence="1 2">
    <name type="scientific">Didymella exigua CBS 183.55</name>
    <dbReference type="NCBI Taxonomy" id="1150837"/>
    <lineage>
        <taxon>Eukaryota</taxon>
        <taxon>Fungi</taxon>
        <taxon>Dikarya</taxon>
        <taxon>Ascomycota</taxon>
        <taxon>Pezizomycotina</taxon>
        <taxon>Dothideomycetes</taxon>
        <taxon>Pleosporomycetidae</taxon>
        <taxon>Pleosporales</taxon>
        <taxon>Pleosporineae</taxon>
        <taxon>Didymellaceae</taxon>
        <taxon>Didymella</taxon>
    </lineage>
</organism>
<dbReference type="AlphaFoldDB" id="A0A6A5RH80"/>
<dbReference type="GeneID" id="54345548"/>
<evidence type="ECO:0000313" key="1">
    <source>
        <dbReference type="EMBL" id="KAF1927122.1"/>
    </source>
</evidence>
<proteinExistence type="predicted"/>
<name>A0A6A5RH80_9PLEO</name>
<evidence type="ECO:0000313" key="2">
    <source>
        <dbReference type="Proteomes" id="UP000800082"/>
    </source>
</evidence>
<protein>
    <submittedName>
        <fullName evidence="1">Uncharacterized protein</fullName>
    </submittedName>
</protein>
<reference evidence="1" key="1">
    <citation type="journal article" date="2020" name="Stud. Mycol.">
        <title>101 Dothideomycetes genomes: a test case for predicting lifestyles and emergence of pathogens.</title>
        <authorList>
            <person name="Haridas S."/>
            <person name="Albert R."/>
            <person name="Binder M."/>
            <person name="Bloem J."/>
            <person name="Labutti K."/>
            <person name="Salamov A."/>
            <person name="Andreopoulos B."/>
            <person name="Baker S."/>
            <person name="Barry K."/>
            <person name="Bills G."/>
            <person name="Bluhm B."/>
            <person name="Cannon C."/>
            <person name="Castanera R."/>
            <person name="Culley D."/>
            <person name="Daum C."/>
            <person name="Ezra D."/>
            <person name="Gonzalez J."/>
            <person name="Henrissat B."/>
            <person name="Kuo A."/>
            <person name="Liang C."/>
            <person name="Lipzen A."/>
            <person name="Lutzoni F."/>
            <person name="Magnuson J."/>
            <person name="Mondo S."/>
            <person name="Nolan M."/>
            <person name="Ohm R."/>
            <person name="Pangilinan J."/>
            <person name="Park H.-J."/>
            <person name="Ramirez L."/>
            <person name="Alfaro M."/>
            <person name="Sun H."/>
            <person name="Tritt A."/>
            <person name="Yoshinaga Y."/>
            <person name="Zwiers L.-H."/>
            <person name="Turgeon B."/>
            <person name="Goodwin S."/>
            <person name="Spatafora J."/>
            <person name="Crous P."/>
            <person name="Grigoriev I."/>
        </authorList>
    </citation>
    <scope>NUCLEOTIDE SEQUENCE</scope>
    <source>
        <strain evidence="1">CBS 183.55</strain>
    </source>
</reference>
<accession>A0A6A5RH80</accession>
<gene>
    <name evidence="1" type="ORF">M421DRAFT_182164</name>
</gene>
<keyword evidence="2" id="KW-1185">Reference proteome</keyword>